<feature type="domain" description="HTH araC/xylS-type" evidence="5">
    <location>
        <begin position="174"/>
        <end position="271"/>
    </location>
</feature>
<dbReference type="STRING" id="1007099.SAMN05216287_4151"/>
<dbReference type="SMART" id="SM00342">
    <property type="entry name" value="HTH_ARAC"/>
    <property type="match status" value="1"/>
</dbReference>
<dbReference type="OrthoDB" id="9783876at2"/>
<dbReference type="AlphaFoldDB" id="A0A1H3FS41"/>
<evidence type="ECO:0000313" key="7">
    <source>
        <dbReference type="Proteomes" id="UP000243778"/>
    </source>
</evidence>
<sequence length="276" mass="29921">MDRLSALMEHFSLHASAFHLGGFCGISGFTGKEQRGYVHLLRSGRISFREGNGPPTVIDRPSLVLLARPQAHQLVAGEADHAELVCATLNFDGGVDNPLSQALPSHIVLPLDELPTLSGSLDWLFREAFGEDCGRDAILNRLIELMLIQLFRQLMNDGAISTGMMAGLADLRLARAMTLMHDQPARPWSVAELASAASMSRASFAARFHKVVGSTPANYLAGWRVSLAQKRLREGRPIALIADEVGYESPSALARAFRRKVGASPSEWAQRIGIAG</sequence>
<dbReference type="InterPro" id="IPR050204">
    <property type="entry name" value="AraC_XylS_family_regulators"/>
</dbReference>
<organism evidence="6 7">
    <name type="scientific">Pseudomonas kuykendallii</name>
    <dbReference type="NCBI Taxonomy" id="1007099"/>
    <lineage>
        <taxon>Bacteria</taxon>
        <taxon>Pseudomonadati</taxon>
        <taxon>Pseudomonadota</taxon>
        <taxon>Gammaproteobacteria</taxon>
        <taxon>Pseudomonadales</taxon>
        <taxon>Pseudomonadaceae</taxon>
        <taxon>Pseudomonas</taxon>
    </lineage>
</organism>
<keyword evidence="1" id="KW-0805">Transcription regulation</keyword>
<dbReference type="InterPro" id="IPR018060">
    <property type="entry name" value="HTH_AraC"/>
</dbReference>
<dbReference type="GO" id="GO:0043565">
    <property type="term" value="F:sequence-specific DNA binding"/>
    <property type="evidence" value="ECO:0007669"/>
    <property type="project" value="InterPro"/>
</dbReference>
<dbReference type="EMBL" id="FNNU01000008">
    <property type="protein sequence ID" value="SDX93761.1"/>
    <property type="molecule type" value="Genomic_DNA"/>
</dbReference>
<gene>
    <name evidence="6" type="ORF">SAMN05216287_4151</name>
</gene>
<evidence type="ECO:0000313" key="6">
    <source>
        <dbReference type="EMBL" id="SDX93761.1"/>
    </source>
</evidence>
<comment type="function">
    <text evidence="4">Regulatory protein of the TOL plasmid xyl operons. XylS activates the xylXYZLTEGFJQKIH operon required for the degradation of toluene, m-xylene and p-xylene.</text>
</comment>
<evidence type="ECO:0000256" key="4">
    <source>
        <dbReference type="ARBA" id="ARBA00037345"/>
    </source>
</evidence>
<dbReference type="PANTHER" id="PTHR46796">
    <property type="entry name" value="HTH-TYPE TRANSCRIPTIONAL ACTIVATOR RHAS-RELATED"/>
    <property type="match status" value="1"/>
</dbReference>
<reference evidence="7" key="1">
    <citation type="submission" date="2016-10" db="EMBL/GenBank/DDBJ databases">
        <authorList>
            <person name="Varghese N."/>
            <person name="Submissions S."/>
        </authorList>
    </citation>
    <scope>NUCLEOTIDE SEQUENCE [LARGE SCALE GENOMIC DNA]</scope>
    <source>
        <strain evidence="7">NRRL B-59562</strain>
    </source>
</reference>
<dbReference type="GO" id="GO:0003700">
    <property type="term" value="F:DNA-binding transcription factor activity"/>
    <property type="evidence" value="ECO:0007669"/>
    <property type="project" value="InterPro"/>
</dbReference>
<proteinExistence type="predicted"/>
<dbReference type="PANTHER" id="PTHR46796:SF13">
    <property type="entry name" value="HTH-TYPE TRANSCRIPTIONAL ACTIVATOR RHAS"/>
    <property type="match status" value="1"/>
</dbReference>
<dbReference type="Pfam" id="PF12833">
    <property type="entry name" value="HTH_18"/>
    <property type="match status" value="1"/>
</dbReference>
<dbReference type="RefSeq" id="WP_090231554.1">
    <property type="nucleotide sequence ID" value="NZ_FNNU01000008.1"/>
</dbReference>
<dbReference type="Gene3D" id="1.10.10.60">
    <property type="entry name" value="Homeodomain-like"/>
    <property type="match status" value="2"/>
</dbReference>
<dbReference type="InterPro" id="IPR032783">
    <property type="entry name" value="AraC_lig"/>
</dbReference>
<keyword evidence="7" id="KW-1185">Reference proteome</keyword>
<evidence type="ECO:0000256" key="3">
    <source>
        <dbReference type="ARBA" id="ARBA00023163"/>
    </source>
</evidence>
<dbReference type="PROSITE" id="PS01124">
    <property type="entry name" value="HTH_ARAC_FAMILY_2"/>
    <property type="match status" value="1"/>
</dbReference>
<protein>
    <submittedName>
        <fullName evidence="6">Transcriptional regulator, AraC family</fullName>
    </submittedName>
</protein>
<evidence type="ECO:0000256" key="1">
    <source>
        <dbReference type="ARBA" id="ARBA00023015"/>
    </source>
</evidence>
<keyword evidence="2" id="KW-0238">DNA-binding</keyword>
<evidence type="ECO:0000259" key="5">
    <source>
        <dbReference type="PROSITE" id="PS01124"/>
    </source>
</evidence>
<accession>A0A1H3FS41</accession>
<dbReference type="SUPFAM" id="SSF46689">
    <property type="entry name" value="Homeodomain-like"/>
    <property type="match status" value="2"/>
</dbReference>
<keyword evidence="3" id="KW-0804">Transcription</keyword>
<evidence type="ECO:0000256" key="2">
    <source>
        <dbReference type="ARBA" id="ARBA00023125"/>
    </source>
</evidence>
<name>A0A1H3FS41_9PSED</name>
<dbReference type="Proteomes" id="UP000243778">
    <property type="component" value="Unassembled WGS sequence"/>
</dbReference>
<dbReference type="InterPro" id="IPR009057">
    <property type="entry name" value="Homeodomain-like_sf"/>
</dbReference>
<dbReference type="Pfam" id="PF12852">
    <property type="entry name" value="Cupin_6"/>
    <property type="match status" value="1"/>
</dbReference>